<comment type="caution">
    <text evidence="2">The sequence shown here is derived from an EMBL/GenBank/DDBJ whole genome shotgun (WGS) entry which is preliminary data.</text>
</comment>
<accession>A0AAE0GFG4</accession>
<reference evidence="2 4" key="1">
    <citation type="journal article" date="2015" name="Genome Biol. Evol.">
        <title>Comparative Genomics of a Bacterivorous Green Alga Reveals Evolutionary Causalities and Consequences of Phago-Mixotrophic Mode of Nutrition.</title>
        <authorList>
            <person name="Burns J.A."/>
            <person name="Paasch A."/>
            <person name="Narechania A."/>
            <person name="Kim E."/>
        </authorList>
    </citation>
    <scope>NUCLEOTIDE SEQUENCE [LARGE SCALE GENOMIC DNA]</scope>
    <source>
        <strain evidence="2">PLY_AMNH</strain>
    </source>
</reference>
<gene>
    <name evidence="3" type="ORF">CYMTET_10695</name>
    <name evidence="2" type="ORF">CYMTET_14969</name>
</gene>
<evidence type="ECO:0000313" key="4">
    <source>
        <dbReference type="Proteomes" id="UP001190700"/>
    </source>
</evidence>
<feature type="compositionally biased region" description="Basic and acidic residues" evidence="1">
    <location>
        <begin position="38"/>
        <end position="59"/>
    </location>
</feature>
<organism evidence="2 4">
    <name type="scientific">Cymbomonas tetramitiformis</name>
    <dbReference type="NCBI Taxonomy" id="36881"/>
    <lineage>
        <taxon>Eukaryota</taxon>
        <taxon>Viridiplantae</taxon>
        <taxon>Chlorophyta</taxon>
        <taxon>Pyramimonadophyceae</taxon>
        <taxon>Pyramimonadales</taxon>
        <taxon>Pyramimonadaceae</taxon>
        <taxon>Cymbomonas</taxon>
    </lineage>
</organism>
<dbReference type="EMBL" id="LGRX02003812">
    <property type="protein sequence ID" value="KAK3281519.1"/>
    <property type="molecule type" value="Genomic_DNA"/>
</dbReference>
<evidence type="ECO:0000256" key="1">
    <source>
        <dbReference type="SAM" id="MobiDB-lite"/>
    </source>
</evidence>
<dbReference type="Proteomes" id="UP001190700">
    <property type="component" value="Unassembled WGS sequence"/>
</dbReference>
<name>A0AAE0GFG4_9CHLO</name>
<keyword evidence="4" id="KW-1185">Reference proteome</keyword>
<feature type="compositionally biased region" description="Basic and acidic residues" evidence="1">
    <location>
        <begin position="11"/>
        <end position="24"/>
    </location>
</feature>
<feature type="region of interest" description="Disordered" evidence="1">
    <location>
        <begin position="1"/>
        <end position="102"/>
    </location>
</feature>
<reference evidence="2" key="2">
    <citation type="submission" date="2023-06" db="EMBL/GenBank/DDBJ databases">
        <title>Long-read-based genome assembly of the green algal bacterivore Cymbomonas tetramitiformis.</title>
        <authorList>
            <person name="Gyaltshen Y."/>
            <person name="Rozenberg A."/>
            <person name="Paasch A."/>
            <person name="Burns J.A."/>
            <person name="Warring S."/>
            <person name="Larson R."/>
            <person name="Maurer-Alcala X."/>
            <person name="Dacks J."/>
            <person name="Kim E."/>
        </authorList>
    </citation>
    <scope>NUCLEOTIDE SEQUENCE</scope>
    <source>
        <strain evidence="2">PLY_AMNH</strain>
    </source>
</reference>
<dbReference type="AlphaFoldDB" id="A0AAE0GFG4"/>
<evidence type="ECO:0000313" key="3">
    <source>
        <dbReference type="EMBL" id="KAK3281519.1"/>
    </source>
</evidence>
<feature type="compositionally biased region" description="Polar residues" evidence="1">
    <location>
        <begin position="88"/>
        <end position="102"/>
    </location>
</feature>
<dbReference type="EMBL" id="LGRX02006281">
    <property type="protein sequence ID" value="KAK3277002.1"/>
    <property type="molecule type" value="Genomic_DNA"/>
</dbReference>
<sequence>MATVPASVNLRKKDREKEKAEAKAKAATTRQDLQVQDRVVRVPHGGDRTEQEPQKESPSPHHRAQLTKLLQALREEKRSPLLPDVGVPTSQIGSNQVSLLKS</sequence>
<feature type="compositionally biased region" description="Low complexity" evidence="1">
    <location>
        <begin position="25"/>
        <end position="37"/>
    </location>
</feature>
<proteinExistence type="predicted"/>
<protein>
    <submittedName>
        <fullName evidence="2">Uncharacterized protein</fullName>
    </submittedName>
</protein>
<evidence type="ECO:0000313" key="2">
    <source>
        <dbReference type="EMBL" id="KAK3277002.1"/>
    </source>
</evidence>